<accession>A0A8J3TY92</accession>
<sequence>MASVGGTAAPSATPSLSRLDLLTRFSQCMREHGVPMTDPEVDGDTVRQGHADKGAARDKLFPAEDACKQYRPAQEVGPVMDLKNELARQEARCMREHGVENYPDPGPDGTRVPSEVGADPDFMDARETCRAQTDAEFASRAPSPGATR</sequence>
<organism evidence="2 3">
    <name type="scientific">Planotetraspora mira</name>
    <dbReference type="NCBI Taxonomy" id="58121"/>
    <lineage>
        <taxon>Bacteria</taxon>
        <taxon>Bacillati</taxon>
        <taxon>Actinomycetota</taxon>
        <taxon>Actinomycetes</taxon>
        <taxon>Streptosporangiales</taxon>
        <taxon>Streptosporangiaceae</taxon>
        <taxon>Planotetraspora</taxon>
    </lineage>
</organism>
<name>A0A8J3TY92_9ACTN</name>
<evidence type="ECO:0000313" key="3">
    <source>
        <dbReference type="Proteomes" id="UP000650628"/>
    </source>
</evidence>
<feature type="region of interest" description="Disordered" evidence="1">
    <location>
        <begin position="33"/>
        <end position="53"/>
    </location>
</feature>
<dbReference type="Proteomes" id="UP000650628">
    <property type="component" value="Unassembled WGS sequence"/>
</dbReference>
<evidence type="ECO:0000313" key="2">
    <source>
        <dbReference type="EMBL" id="GII34900.1"/>
    </source>
</evidence>
<feature type="region of interest" description="Disordered" evidence="1">
    <location>
        <begin position="98"/>
        <end position="121"/>
    </location>
</feature>
<evidence type="ECO:0000256" key="1">
    <source>
        <dbReference type="SAM" id="MobiDB-lite"/>
    </source>
</evidence>
<dbReference type="EMBL" id="BOOO01000064">
    <property type="protein sequence ID" value="GII34900.1"/>
    <property type="molecule type" value="Genomic_DNA"/>
</dbReference>
<gene>
    <name evidence="2" type="ORF">Pmi06nite_83420</name>
</gene>
<keyword evidence="3" id="KW-1185">Reference proteome</keyword>
<dbReference type="AlphaFoldDB" id="A0A8J3TY92"/>
<feature type="compositionally biased region" description="Basic and acidic residues" evidence="1">
    <location>
        <begin position="44"/>
        <end position="53"/>
    </location>
</feature>
<proteinExistence type="predicted"/>
<protein>
    <submittedName>
        <fullName evidence="2">Uncharacterized protein</fullName>
    </submittedName>
</protein>
<comment type="caution">
    <text evidence="2">The sequence shown here is derived from an EMBL/GenBank/DDBJ whole genome shotgun (WGS) entry which is preliminary data.</text>
</comment>
<reference evidence="2 3" key="1">
    <citation type="submission" date="2021-01" db="EMBL/GenBank/DDBJ databases">
        <title>Whole genome shotgun sequence of Planotetraspora mira NBRC 15435.</title>
        <authorList>
            <person name="Komaki H."/>
            <person name="Tamura T."/>
        </authorList>
    </citation>
    <scope>NUCLEOTIDE SEQUENCE [LARGE SCALE GENOMIC DNA]</scope>
    <source>
        <strain evidence="2 3">NBRC 15435</strain>
    </source>
</reference>